<dbReference type="Proteomes" id="UP001548189">
    <property type="component" value="Unassembled WGS sequence"/>
</dbReference>
<dbReference type="PANTHER" id="PTHR42978:SF6">
    <property type="entry name" value="QUORUM-QUENCHING LACTONASE YTNP-RELATED"/>
    <property type="match status" value="1"/>
</dbReference>
<evidence type="ECO:0000256" key="4">
    <source>
        <dbReference type="ARBA" id="ARBA00022833"/>
    </source>
</evidence>
<evidence type="ECO:0000256" key="3">
    <source>
        <dbReference type="ARBA" id="ARBA00022801"/>
    </source>
</evidence>
<feature type="domain" description="Metallo-beta-lactamase" evidence="5">
    <location>
        <begin position="43"/>
        <end position="256"/>
    </location>
</feature>
<protein>
    <submittedName>
        <fullName evidence="6">MBL fold metallo-hydrolase</fullName>
    </submittedName>
</protein>
<dbReference type="PANTHER" id="PTHR42978">
    <property type="entry name" value="QUORUM-QUENCHING LACTONASE YTNP-RELATED-RELATED"/>
    <property type="match status" value="1"/>
</dbReference>
<evidence type="ECO:0000256" key="1">
    <source>
        <dbReference type="ARBA" id="ARBA00007749"/>
    </source>
</evidence>
<dbReference type="SMART" id="SM00849">
    <property type="entry name" value="Lactamase_B"/>
    <property type="match status" value="1"/>
</dbReference>
<keyword evidence="7" id="KW-1185">Reference proteome</keyword>
<dbReference type="InterPro" id="IPR001279">
    <property type="entry name" value="Metallo-B-lactamas"/>
</dbReference>
<dbReference type="Pfam" id="PF00753">
    <property type="entry name" value="Lactamase_B"/>
    <property type="match status" value="1"/>
</dbReference>
<organism evidence="6 7">
    <name type="scientific">Aliikangiella maris</name>
    <dbReference type="NCBI Taxonomy" id="3162458"/>
    <lineage>
        <taxon>Bacteria</taxon>
        <taxon>Pseudomonadati</taxon>
        <taxon>Pseudomonadota</taxon>
        <taxon>Gammaproteobacteria</taxon>
        <taxon>Oceanospirillales</taxon>
        <taxon>Pleioneaceae</taxon>
        <taxon>Aliikangiella</taxon>
    </lineage>
</organism>
<reference evidence="6 7" key="1">
    <citation type="submission" date="2024-06" db="EMBL/GenBank/DDBJ databases">
        <authorList>
            <person name="Li F."/>
        </authorList>
    </citation>
    <scope>NUCLEOTIDE SEQUENCE [LARGE SCALE GENOMIC DNA]</scope>
    <source>
        <strain evidence="6 7">GXAS 311</strain>
    </source>
</reference>
<dbReference type="InterPro" id="IPR036866">
    <property type="entry name" value="RibonucZ/Hydroxyglut_hydro"/>
</dbReference>
<dbReference type="Gene3D" id="3.60.15.10">
    <property type="entry name" value="Ribonuclease Z/Hydroxyacylglutathione hydrolase-like"/>
    <property type="match status" value="1"/>
</dbReference>
<keyword evidence="3" id="KW-0378">Hydrolase</keyword>
<keyword evidence="2" id="KW-0479">Metal-binding</keyword>
<evidence type="ECO:0000313" key="6">
    <source>
        <dbReference type="EMBL" id="MET1254148.1"/>
    </source>
</evidence>
<evidence type="ECO:0000313" key="7">
    <source>
        <dbReference type="Proteomes" id="UP001548189"/>
    </source>
</evidence>
<proteinExistence type="inferred from homology"/>
<dbReference type="RefSeq" id="WP_353873698.1">
    <property type="nucleotide sequence ID" value="NZ_JBEVCJ010000002.1"/>
</dbReference>
<keyword evidence="4" id="KW-0862">Zinc</keyword>
<dbReference type="EMBL" id="JBEVCJ010000002">
    <property type="protein sequence ID" value="MET1254148.1"/>
    <property type="molecule type" value="Genomic_DNA"/>
</dbReference>
<evidence type="ECO:0000256" key="2">
    <source>
        <dbReference type="ARBA" id="ARBA00022723"/>
    </source>
</evidence>
<evidence type="ECO:0000259" key="5">
    <source>
        <dbReference type="SMART" id="SM00849"/>
    </source>
</evidence>
<accession>A0ABV2BQE6</accession>
<dbReference type="InterPro" id="IPR051013">
    <property type="entry name" value="MBL_superfamily_lactonases"/>
</dbReference>
<gene>
    <name evidence="6" type="ORF">ABVT43_03310</name>
</gene>
<dbReference type="SUPFAM" id="SSF56281">
    <property type="entry name" value="Metallo-hydrolase/oxidoreductase"/>
    <property type="match status" value="1"/>
</dbReference>
<comment type="similarity">
    <text evidence="1">Belongs to the metallo-beta-lactamase superfamily.</text>
</comment>
<comment type="caution">
    <text evidence="6">The sequence shown here is derived from an EMBL/GenBank/DDBJ whole genome shotgun (WGS) entry which is preliminary data.</text>
</comment>
<sequence length="287" mass="32462">MKKLYSILGNSQKLDGGAMFGNAPKAMWQKWVQVDELNRIDLACRTLLIKEESRNVLLEVGIGAFFDPQYKERYGVVESEHVLLDSLASVGLSHEDIDVIVLSHLHFDHIGGLLPQWQLENEPGLLFPNAQILIGEEAWERAYNPHPRDRASFIPEILSLLKSRKNVHLVDSKTHSLLGDDYCFHFSSGHTPGMMLTEIKMPDGPIVFCADLIPGEPWVHIPITMGYDRCAEKLIDEKSQLLSDLFDRNGRLFFTHDAKTALGRLGKNEKGRYCLTESFAELNSFQS</sequence>
<dbReference type="CDD" id="cd16281">
    <property type="entry name" value="metallo-hydrolase-like_MBL-fold"/>
    <property type="match status" value="1"/>
</dbReference>
<name>A0ABV2BQE6_9GAMM</name>